<feature type="region of interest" description="Disordered" evidence="2">
    <location>
        <begin position="198"/>
        <end position="219"/>
    </location>
</feature>
<keyword evidence="5" id="KW-1185">Reference proteome</keyword>
<comment type="caution">
    <text evidence="3">The sequence shown here is derived from an EMBL/GenBank/DDBJ whole genome shotgun (WGS) entry which is preliminary data.</text>
</comment>
<organism evidence="3 5">
    <name type="scientific">Stentor coeruleus</name>
    <dbReference type="NCBI Taxonomy" id="5963"/>
    <lineage>
        <taxon>Eukaryota</taxon>
        <taxon>Sar</taxon>
        <taxon>Alveolata</taxon>
        <taxon>Ciliophora</taxon>
        <taxon>Postciliodesmatophora</taxon>
        <taxon>Heterotrichea</taxon>
        <taxon>Heterotrichida</taxon>
        <taxon>Stentoridae</taxon>
        <taxon>Stentor</taxon>
    </lineage>
</organism>
<proteinExistence type="predicted"/>
<evidence type="ECO:0000313" key="5">
    <source>
        <dbReference type="Proteomes" id="UP000187209"/>
    </source>
</evidence>
<keyword evidence="1" id="KW-0175">Coiled coil</keyword>
<feature type="coiled-coil region" evidence="1">
    <location>
        <begin position="17"/>
        <end position="44"/>
    </location>
</feature>
<evidence type="ECO:0000256" key="2">
    <source>
        <dbReference type="SAM" id="MobiDB-lite"/>
    </source>
</evidence>
<accession>A0A1R2BUW1</accession>
<gene>
    <name evidence="4" type="ORF">SteCoe_15956</name>
    <name evidence="3" type="ORF">SteCoe_19409</name>
</gene>
<dbReference type="AlphaFoldDB" id="A0A1R2BUW1"/>
<evidence type="ECO:0000313" key="4">
    <source>
        <dbReference type="EMBL" id="OMJ83177.1"/>
    </source>
</evidence>
<evidence type="ECO:0000313" key="3">
    <source>
        <dbReference type="EMBL" id="OMJ80365.1"/>
    </source>
</evidence>
<evidence type="ECO:0000256" key="1">
    <source>
        <dbReference type="SAM" id="Coils"/>
    </source>
</evidence>
<feature type="region of interest" description="Disordered" evidence="2">
    <location>
        <begin position="235"/>
        <end position="258"/>
    </location>
</feature>
<dbReference type="EMBL" id="MPUH01000427">
    <property type="protein sequence ID" value="OMJ80365.1"/>
    <property type="molecule type" value="Genomic_DNA"/>
</dbReference>
<reference evidence="3 5" key="1">
    <citation type="submission" date="2016-11" db="EMBL/GenBank/DDBJ databases">
        <title>The macronuclear genome of Stentor coeruleus: a giant cell with tiny introns.</title>
        <authorList>
            <person name="Slabodnick M."/>
            <person name="Ruby J.G."/>
            <person name="Reiff S.B."/>
            <person name="Swart E.C."/>
            <person name="Gosai S."/>
            <person name="Prabakaran S."/>
            <person name="Witkowska E."/>
            <person name="Larue G.E."/>
            <person name="Fisher S."/>
            <person name="Freeman R.M."/>
            <person name="Gunawardena J."/>
            <person name="Chu W."/>
            <person name="Stover N.A."/>
            <person name="Gregory B.D."/>
            <person name="Nowacki M."/>
            <person name="Derisi J."/>
            <person name="Roy S.W."/>
            <person name="Marshall W.F."/>
            <person name="Sood P."/>
        </authorList>
    </citation>
    <scope>NUCLEOTIDE SEQUENCE [LARGE SCALE GENOMIC DNA]</scope>
    <source>
        <strain evidence="3">WM001</strain>
    </source>
</reference>
<dbReference type="EMBL" id="MPUH01000313">
    <property type="protein sequence ID" value="OMJ83177.1"/>
    <property type="molecule type" value="Genomic_DNA"/>
</dbReference>
<protein>
    <submittedName>
        <fullName evidence="3">Uncharacterized protein</fullName>
    </submittedName>
</protein>
<name>A0A1R2BUW1_9CILI</name>
<sequence>MWGLKDEIDKLKHVLHKKTSIQEVEDLVNENNDLRIELQKLIGRPLEEHDLEHPESFQDALVLTEDLIKRRKLDLASEEMKEKLARDNRCLICTLKPPCKHSNIDTLALIPKEATSNRELALPLSNTPTFLTGAEAEGPKKFRIRSCRGRGEIMDKRRSEENDEKMIKEAQKRLNILSKIETFREEKLRKEIEKMENETRLEKELEEKQRKEDEKRKKYYESQKEKIAEFLENKRKSKDNKNCKSARPQSQKIRKRPISNIKIRDYENRKFMITEILKQQSRVIRSLNKISSGESGKEMADSVDLLYVNN</sequence>
<dbReference type="Proteomes" id="UP000187209">
    <property type="component" value="Unassembled WGS sequence"/>
</dbReference>